<gene>
    <name evidence="2" type="ORF">ALQ04_01548</name>
</gene>
<proteinExistence type="predicted"/>
<dbReference type="AlphaFoldDB" id="A0A3M4M0P5"/>
<protein>
    <submittedName>
        <fullName evidence="2">Uncharacterized protein</fullName>
    </submittedName>
</protein>
<accession>A0A3M4M0P5</accession>
<name>A0A3M4M0P5_PSECI</name>
<organism evidence="2 3">
    <name type="scientific">Pseudomonas cichorii</name>
    <dbReference type="NCBI Taxonomy" id="36746"/>
    <lineage>
        <taxon>Bacteria</taxon>
        <taxon>Pseudomonadati</taxon>
        <taxon>Pseudomonadota</taxon>
        <taxon>Gammaproteobacteria</taxon>
        <taxon>Pseudomonadales</taxon>
        <taxon>Pseudomonadaceae</taxon>
        <taxon>Pseudomonas</taxon>
    </lineage>
</organism>
<feature type="signal peptide" evidence="1">
    <location>
        <begin position="1"/>
        <end position="24"/>
    </location>
</feature>
<evidence type="ECO:0000313" key="3">
    <source>
        <dbReference type="Proteomes" id="UP000277236"/>
    </source>
</evidence>
<reference evidence="2 3" key="1">
    <citation type="submission" date="2018-08" db="EMBL/GenBank/DDBJ databases">
        <title>Recombination of ecologically and evolutionarily significant loci maintains genetic cohesion in the Pseudomonas syringae species complex.</title>
        <authorList>
            <person name="Dillon M."/>
            <person name="Thakur S."/>
            <person name="Almeida R.N.D."/>
            <person name="Weir B.S."/>
            <person name="Guttman D.S."/>
        </authorList>
    </citation>
    <scope>NUCLEOTIDE SEQUENCE [LARGE SCALE GENOMIC DNA]</scope>
    <source>
        <strain evidence="2 3">ICMP 3353</strain>
    </source>
</reference>
<dbReference type="Proteomes" id="UP000277236">
    <property type="component" value="Unassembled WGS sequence"/>
</dbReference>
<keyword evidence="1" id="KW-0732">Signal</keyword>
<dbReference type="EMBL" id="RBRE01000038">
    <property type="protein sequence ID" value="RMQ47220.1"/>
    <property type="molecule type" value="Genomic_DNA"/>
</dbReference>
<evidence type="ECO:0000256" key="1">
    <source>
        <dbReference type="SAM" id="SignalP"/>
    </source>
</evidence>
<sequence length="262" mass="28375">MTTRKILASTALAMSMAASANAMASDIVSLKFTDGRPDVLGIKDVNAVLETIGIHVTTVDIPQDAKPILAESQQRALTDKEHSRLIDLFHLSQDQLLEQVSLAGRQPAVKGGGVLTEETGLGPYPKVYDMRALDARTHKAVLEKYGRMHVNSADDGTDIDEVMTVVAGGPFRWGFTLKDGSIARFQVDKVGLEDHAVRVSYHGLGMHAGIMDATQGLIVAFAHGPKEFTMRYTADVPHAELLGTNPWIDFSGEMPVVLDQVK</sequence>
<evidence type="ECO:0000313" key="2">
    <source>
        <dbReference type="EMBL" id="RMQ47220.1"/>
    </source>
</evidence>
<feature type="chain" id="PRO_5018206827" evidence="1">
    <location>
        <begin position="25"/>
        <end position="262"/>
    </location>
</feature>
<comment type="caution">
    <text evidence="2">The sequence shown here is derived from an EMBL/GenBank/DDBJ whole genome shotgun (WGS) entry which is preliminary data.</text>
</comment>
<dbReference type="RefSeq" id="WP_221033396.1">
    <property type="nucleotide sequence ID" value="NZ_RBRE01000038.1"/>
</dbReference>